<dbReference type="InterPro" id="IPR011330">
    <property type="entry name" value="Glyco_hydro/deAcase_b/a-brl"/>
</dbReference>
<sequence length="332" mass="37043">MENNKSLIWPQGIIIALTVLCGAFGVGLILPVNPKLSKAQSEQSINSKDLTAGTETQQRVEKFKAAMLTSWQQEAKAKGISYDVATHYLGETIDEAQLSPGKKLIALTFDDGPWPESTAQILDILKKNNIKATFFQIGQNLKIYPDLGKRVVAEGHVLGNHTWHHWYHYMNPQAAAFEIESTTNLIYQITGVKTNLFRPPGGIMRNGVVDYAKSKKYAIIMWSSDSIDYSRPPVPRLIRNVMREAKPGGIVLMHDGGGNRAHTVEALPEIINNFRKQGYSFVTIPELLEQQDKDKKTTPPTKPSIQAQTKNRKTAKKLTQNPDKNITPAKNQ</sequence>
<accession>A0AAP5I6C7</accession>
<feature type="compositionally biased region" description="Polar residues" evidence="1">
    <location>
        <begin position="317"/>
        <end position="332"/>
    </location>
</feature>
<dbReference type="Pfam" id="PF01522">
    <property type="entry name" value="Polysacc_deac_1"/>
    <property type="match status" value="1"/>
</dbReference>
<evidence type="ECO:0000256" key="2">
    <source>
        <dbReference type="SAM" id="Phobius"/>
    </source>
</evidence>
<dbReference type="GO" id="GO:0016810">
    <property type="term" value="F:hydrolase activity, acting on carbon-nitrogen (but not peptide) bonds"/>
    <property type="evidence" value="ECO:0007669"/>
    <property type="project" value="InterPro"/>
</dbReference>
<proteinExistence type="predicted"/>
<organism evidence="4 5">
    <name type="scientific">Aetokthonos hydrillicola Thurmond2011</name>
    <dbReference type="NCBI Taxonomy" id="2712845"/>
    <lineage>
        <taxon>Bacteria</taxon>
        <taxon>Bacillati</taxon>
        <taxon>Cyanobacteriota</taxon>
        <taxon>Cyanophyceae</taxon>
        <taxon>Nostocales</taxon>
        <taxon>Hapalosiphonaceae</taxon>
        <taxon>Aetokthonos</taxon>
    </lineage>
</organism>
<dbReference type="EMBL" id="JAALHA020000002">
    <property type="protein sequence ID" value="MDR9894477.1"/>
    <property type="molecule type" value="Genomic_DNA"/>
</dbReference>
<keyword evidence="2" id="KW-1133">Transmembrane helix</keyword>
<dbReference type="PROSITE" id="PS51677">
    <property type="entry name" value="NODB"/>
    <property type="match status" value="1"/>
</dbReference>
<name>A0AAP5I6C7_9CYAN</name>
<keyword evidence="2" id="KW-0472">Membrane</keyword>
<gene>
    <name evidence="4" type="ORF">G7B40_007805</name>
</gene>
<protein>
    <submittedName>
        <fullName evidence="4">Polysaccharide deacetylase family protein</fullName>
    </submittedName>
</protein>
<keyword evidence="2" id="KW-0812">Transmembrane</keyword>
<dbReference type="AlphaFoldDB" id="A0AAP5I6C7"/>
<feature type="domain" description="NodB homology" evidence="3">
    <location>
        <begin position="103"/>
        <end position="282"/>
    </location>
</feature>
<dbReference type="RefSeq" id="WP_208352307.1">
    <property type="nucleotide sequence ID" value="NZ_JAALHA020000002.1"/>
</dbReference>
<dbReference type="CDD" id="cd10917">
    <property type="entry name" value="CE4_NodB_like_6s_7s"/>
    <property type="match status" value="1"/>
</dbReference>
<dbReference type="GO" id="GO:0005975">
    <property type="term" value="P:carbohydrate metabolic process"/>
    <property type="evidence" value="ECO:0007669"/>
    <property type="project" value="InterPro"/>
</dbReference>
<dbReference type="InterPro" id="IPR050248">
    <property type="entry name" value="Polysacc_deacetylase_ArnD"/>
</dbReference>
<dbReference type="SUPFAM" id="SSF88713">
    <property type="entry name" value="Glycoside hydrolase/deacetylase"/>
    <property type="match status" value="1"/>
</dbReference>
<evidence type="ECO:0000259" key="3">
    <source>
        <dbReference type="PROSITE" id="PS51677"/>
    </source>
</evidence>
<feature type="transmembrane region" description="Helical" evidence="2">
    <location>
        <begin position="12"/>
        <end position="32"/>
    </location>
</feature>
<keyword evidence="5" id="KW-1185">Reference proteome</keyword>
<feature type="region of interest" description="Disordered" evidence="1">
    <location>
        <begin position="290"/>
        <end position="332"/>
    </location>
</feature>
<dbReference type="PANTHER" id="PTHR10587">
    <property type="entry name" value="GLYCOSYL TRANSFERASE-RELATED"/>
    <property type="match status" value="1"/>
</dbReference>
<evidence type="ECO:0000313" key="5">
    <source>
        <dbReference type="Proteomes" id="UP000667802"/>
    </source>
</evidence>
<comment type="caution">
    <text evidence="4">The sequence shown here is derived from an EMBL/GenBank/DDBJ whole genome shotgun (WGS) entry which is preliminary data.</text>
</comment>
<dbReference type="Gene3D" id="3.20.20.370">
    <property type="entry name" value="Glycoside hydrolase/deacetylase"/>
    <property type="match status" value="1"/>
</dbReference>
<reference evidence="5" key="1">
    <citation type="journal article" date="2021" name="Science">
        <title>Hunting the eagle killer: A cyanobacterial neurotoxin causes vacuolar myelinopathy.</title>
        <authorList>
            <person name="Breinlinger S."/>
            <person name="Phillips T.J."/>
            <person name="Haram B.N."/>
            <person name="Mares J."/>
            <person name="Martinez Yerena J.A."/>
            <person name="Hrouzek P."/>
            <person name="Sobotka R."/>
            <person name="Henderson W.M."/>
            <person name="Schmieder P."/>
            <person name="Williams S.M."/>
            <person name="Lauderdale J.D."/>
            <person name="Wilde H.D."/>
            <person name="Gerrin W."/>
            <person name="Kust A."/>
            <person name="Washington J.W."/>
            <person name="Wagner C."/>
            <person name="Geier B."/>
            <person name="Liebeke M."/>
            <person name="Enke H."/>
            <person name="Niedermeyer T.H.J."/>
            <person name="Wilde S.B."/>
        </authorList>
    </citation>
    <scope>NUCLEOTIDE SEQUENCE [LARGE SCALE GENOMIC DNA]</scope>
    <source>
        <strain evidence="5">Thurmond2011</strain>
    </source>
</reference>
<evidence type="ECO:0000313" key="4">
    <source>
        <dbReference type="EMBL" id="MDR9894477.1"/>
    </source>
</evidence>
<evidence type="ECO:0000256" key="1">
    <source>
        <dbReference type="SAM" id="MobiDB-lite"/>
    </source>
</evidence>
<dbReference type="Proteomes" id="UP000667802">
    <property type="component" value="Unassembled WGS sequence"/>
</dbReference>
<dbReference type="InterPro" id="IPR002509">
    <property type="entry name" value="NODB_dom"/>
</dbReference>